<dbReference type="InterPro" id="IPR009030">
    <property type="entry name" value="Growth_fac_rcpt_cys_sf"/>
</dbReference>
<gene>
    <name evidence="15" type="ORF">OESDEN_08420</name>
</gene>
<keyword evidence="5" id="KW-0677">Repeat</keyword>
<feature type="compositionally biased region" description="Basic and acidic residues" evidence="12">
    <location>
        <begin position="267"/>
        <end position="277"/>
    </location>
</feature>
<feature type="domain" description="EGF-like" evidence="14">
    <location>
        <begin position="154"/>
        <end position="193"/>
    </location>
</feature>
<name>A0A0B1T2F5_OESDE</name>
<evidence type="ECO:0000256" key="3">
    <source>
        <dbReference type="ARBA" id="ARBA00022692"/>
    </source>
</evidence>
<dbReference type="InterPro" id="IPR018097">
    <property type="entry name" value="EGF_Ca-bd_CS"/>
</dbReference>
<keyword evidence="16" id="KW-1185">Reference proteome</keyword>
<evidence type="ECO:0000313" key="16">
    <source>
        <dbReference type="Proteomes" id="UP000053660"/>
    </source>
</evidence>
<comment type="caution">
    <text evidence="11">Lacks conserved residue(s) required for the propagation of feature annotation.</text>
</comment>
<keyword evidence="10" id="KW-0325">Glycoprotein</keyword>
<dbReference type="GO" id="GO:0016020">
    <property type="term" value="C:membrane"/>
    <property type="evidence" value="ECO:0007669"/>
    <property type="project" value="UniProtKB-SubCell"/>
</dbReference>
<evidence type="ECO:0000256" key="6">
    <source>
        <dbReference type="ARBA" id="ARBA00022837"/>
    </source>
</evidence>
<protein>
    <submittedName>
        <fullName evidence="15">EGF-like domain protein</fullName>
    </submittedName>
</protein>
<evidence type="ECO:0000256" key="8">
    <source>
        <dbReference type="ARBA" id="ARBA00023136"/>
    </source>
</evidence>
<dbReference type="PROSITE" id="PS01187">
    <property type="entry name" value="EGF_CA"/>
    <property type="match status" value="1"/>
</dbReference>
<dbReference type="Gene3D" id="2.10.25.10">
    <property type="entry name" value="Laminin"/>
    <property type="match status" value="1"/>
</dbReference>
<sequence>MLTLIYDKTESKGPMTGIASPNVFLSLPNDMLSSHSNVGQPGKWMFRIDDVIEPCPAGTQGPPLCNKDCLIGRYGFSCQNSCHCAAGFPCDTATGVCANGCAAGWAGPNCDQDVDECSTGIVLCGENAECHNTVGGYECRCKKGYSGNGRECSQVERCYSRFGRSCSSDGSCEEGPDGPRCICARGYRGDGFTCTALSHIHSSVEDITRLLKNEETANESSSPDVGEHPFVMTSWQGPAGPSRTSSPKTTLRPKSGFFPPSTAKPNADLKETSKEKQEESADATTLLFLIGPAVLCAIWVILVIVPASPEQQQAVRWGVESAYQECDLCPVKRHLTLSLKNTTV</sequence>
<feature type="transmembrane region" description="Helical" evidence="13">
    <location>
        <begin position="286"/>
        <end position="307"/>
    </location>
</feature>
<evidence type="ECO:0000256" key="2">
    <source>
        <dbReference type="ARBA" id="ARBA00022536"/>
    </source>
</evidence>
<evidence type="ECO:0000256" key="12">
    <source>
        <dbReference type="SAM" id="MobiDB-lite"/>
    </source>
</evidence>
<dbReference type="Gene3D" id="2.170.300.10">
    <property type="entry name" value="Tie2 ligand-binding domain superfamily"/>
    <property type="match status" value="1"/>
</dbReference>
<comment type="subcellular location">
    <subcellularLocation>
        <location evidence="1">Membrane</location>
        <topology evidence="1">Single-pass type I membrane protein</topology>
    </subcellularLocation>
</comment>
<evidence type="ECO:0000256" key="13">
    <source>
        <dbReference type="SAM" id="Phobius"/>
    </source>
</evidence>
<evidence type="ECO:0000256" key="1">
    <source>
        <dbReference type="ARBA" id="ARBA00004479"/>
    </source>
</evidence>
<dbReference type="PANTHER" id="PTHR24034">
    <property type="entry name" value="EGF-LIKE DOMAIN-CONTAINING PROTEIN"/>
    <property type="match status" value="1"/>
</dbReference>
<dbReference type="GO" id="GO:0005509">
    <property type="term" value="F:calcium ion binding"/>
    <property type="evidence" value="ECO:0007669"/>
    <property type="project" value="InterPro"/>
</dbReference>
<dbReference type="PROSITE" id="PS50026">
    <property type="entry name" value="EGF_3"/>
    <property type="match status" value="2"/>
</dbReference>
<evidence type="ECO:0000256" key="10">
    <source>
        <dbReference type="ARBA" id="ARBA00023180"/>
    </source>
</evidence>
<evidence type="ECO:0000256" key="5">
    <source>
        <dbReference type="ARBA" id="ARBA00022737"/>
    </source>
</evidence>
<evidence type="ECO:0000256" key="7">
    <source>
        <dbReference type="ARBA" id="ARBA00022989"/>
    </source>
</evidence>
<evidence type="ECO:0000259" key="14">
    <source>
        <dbReference type="PROSITE" id="PS50026"/>
    </source>
</evidence>
<keyword evidence="7 13" id="KW-1133">Transmembrane helix</keyword>
<dbReference type="InterPro" id="IPR001881">
    <property type="entry name" value="EGF-like_Ca-bd_dom"/>
</dbReference>
<dbReference type="FunFam" id="2.10.25.10:FF:000202">
    <property type="entry name" value="Multiple epidermal growth factor-like domains 8"/>
    <property type="match status" value="1"/>
</dbReference>
<dbReference type="PROSITE" id="PS00010">
    <property type="entry name" value="ASX_HYDROXYL"/>
    <property type="match status" value="1"/>
</dbReference>
<dbReference type="SUPFAM" id="SSF57184">
    <property type="entry name" value="Growth factor receptor domain"/>
    <property type="match status" value="1"/>
</dbReference>
<dbReference type="OrthoDB" id="10045365at2759"/>
<dbReference type="Proteomes" id="UP000053660">
    <property type="component" value="Unassembled WGS sequence"/>
</dbReference>
<organism evidence="15 16">
    <name type="scientific">Oesophagostomum dentatum</name>
    <name type="common">Nodular worm</name>
    <dbReference type="NCBI Taxonomy" id="61180"/>
    <lineage>
        <taxon>Eukaryota</taxon>
        <taxon>Metazoa</taxon>
        <taxon>Ecdysozoa</taxon>
        <taxon>Nematoda</taxon>
        <taxon>Chromadorea</taxon>
        <taxon>Rhabditida</taxon>
        <taxon>Rhabditina</taxon>
        <taxon>Rhabditomorpha</taxon>
        <taxon>Strongyloidea</taxon>
        <taxon>Strongylidae</taxon>
        <taxon>Oesophagostomum</taxon>
    </lineage>
</organism>
<dbReference type="GO" id="GO:0048731">
    <property type="term" value="P:system development"/>
    <property type="evidence" value="ECO:0007669"/>
    <property type="project" value="UniProtKB-ARBA"/>
</dbReference>
<dbReference type="Gene3D" id="2.40.155.10">
    <property type="entry name" value="Green fluorescent protein"/>
    <property type="match status" value="1"/>
</dbReference>
<feature type="region of interest" description="Disordered" evidence="12">
    <location>
        <begin position="214"/>
        <end position="277"/>
    </location>
</feature>
<dbReference type="SUPFAM" id="SSF57196">
    <property type="entry name" value="EGF/Laminin"/>
    <property type="match status" value="1"/>
</dbReference>
<evidence type="ECO:0000256" key="4">
    <source>
        <dbReference type="ARBA" id="ARBA00022729"/>
    </source>
</evidence>
<dbReference type="AlphaFoldDB" id="A0A0B1T2F5"/>
<dbReference type="EMBL" id="KN551869">
    <property type="protein sequence ID" value="KHJ91708.1"/>
    <property type="molecule type" value="Genomic_DNA"/>
</dbReference>
<dbReference type="InterPro" id="IPR009017">
    <property type="entry name" value="GFP"/>
</dbReference>
<dbReference type="InterPro" id="IPR050751">
    <property type="entry name" value="ECM_structural_protein"/>
</dbReference>
<dbReference type="InterPro" id="IPR000152">
    <property type="entry name" value="EGF-type_Asp/Asn_hydroxyl_site"/>
</dbReference>
<proteinExistence type="predicted"/>
<evidence type="ECO:0000256" key="9">
    <source>
        <dbReference type="ARBA" id="ARBA00023157"/>
    </source>
</evidence>
<keyword evidence="8 13" id="KW-0472">Membrane</keyword>
<dbReference type="SMART" id="SM00181">
    <property type="entry name" value="EGF"/>
    <property type="match status" value="3"/>
</dbReference>
<dbReference type="SMART" id="SM00179">
    <property type="entry name" value="EGF_CA"/>
    <property type="match status" value="2"/>
</dbReference>
<accession>A0A0B1T2F5</accession>
<dbReference type="PROSITE" id="PS01186">
    <property type="entry name" value="EGF_2"/>
    <property type="match status" value="1"/>
</dbReference>
<dbReference type="CDD" id="cd00054">
    <property type="entry name" value="EGF_CA"/>
    <property type="match status" value="1"/>
</dbReference>
<dbReference type="GO" id="GO:0048513">
    <property type="term" value="P:animal organ development"/>
    <property type="evidence" value="ECO:0007669"/>
    <property type="project" value="UniProtKB-ARBA"/>
</dbReference>
<evidence type="ECO:0000313" key="15">
    <source>
        <dbReference type="EMBL" id="KHJ91708.1"/>
    </source>
</evidence>
<keyword evidence="3 13" id="KW-0812">Transmembrane</keyword>
<dbReference type="InterPro" id="IPR000742">
    <property type="entry name" value="EGF"/>
</dbReference>
<dbReference type="PANTHER" id="PTHR24034:SF209">
    <property type="entry name" value="EGF-LIKE DOMAIN-CONTAINING PROTEIN"/>
    <property type="match status" value="1"/>
</dbReference>
<evidence type="ECO:0000256" key="11">
    <source>
        <dbReference type="PROSITE-ProRule" id="PRU00076"/>
    </source>
</evidence>
<keyword evidence="2 11" id="KW-0245">EGF-like domain</keyword>
<reference evidence="15 16" key="1">
    <citation type="submission" date="2014-03" db="EMBL/GenBank/DDBJ databases">
        <title>Draft genome of the hookworm Oesophagostomum dentatum.</title>
        <authorList>
            <person name="Mitreva M."/>
        </authorList>
    </citation>
    <scope>NUCLEOTIDE SEQUENCE [LARGE SCALE GENOMIC DNA]</scope>
    <source>
        <strain evidence="15 16">OD-Hann</strain>
    </source>
</reference>
<dbReference type="Pfam" id="PF07645">
    <property type="entry name" value="EGF_CA"/>
    <property type="match status" value="1"/>
</dbReference>
<dbReference type="InterPro" id="IPR049883">
    <property type="entry name" value="NOTCH1_EGF-like"/>
</dbReference>
<keyword evidence="4" id="KW-0732">Signal</keyword>
<keyword evidence="9" id="KW-1015">Disulfide bond</keyword>
<feature type="domain" description="EGF-like" evidence="14">
    <location>
        <begin position="113"/>
        <end position="153"/>
    </location>
</feature>
<keyword evidence="6" id="KW-0106">Calcium</keyword>